<protein>
    <recommendedName>
        <fullName evidence="5">Secreted protein</fullName>
    </recommendedName>
</protein>
<dbReference type="AlphaFoldDB" id="A0A4U6X7P1"/>
<dbReference type="Proteomes" id="UP000310108">
    <property type="component" value="Unassembled WGS sequence"/>
</dbReference>
<feature type="transmembrane region" description="Helical" evidence="1">
    <location>
        <begin position="81"/>
        <end position="102"/>
    </location>
</feature>
<dbReference type="EMBL" id="PJEX01000299">
    <property type="protein sequence ID" value="TKW51521.1"/>
    <property type="molecule type" value="Genomic_DNA"/>
</dbReference>
<evidence type="ECO:0000313" key="4">
    <source>
        <dbReference type="Proteomes" id="UP000310108"/>
    </source>
</evidence>
<evidence type="ECO:0000256" key="2">
    <source>
        <dbReference type="SAM" id="SignalP"/>
    </source>
</evidence>
<gene>
    <name evidence="3" type="ORF">CTA1_1312</name>
</gene>
<keyword evidence="4" id="KW-1185">Reference proteome</keyword>
<keyword evidence="1" id="KW-0812">Transmembrane</keyword>
<reference evidence="3 4" key="1">
    <citation type="journal article" date="2019" name="PLoS ONE">
        <title>Comparative genome analysis indicates high evolutionary potential of pathogenicity genes in Colletotrichum tanaceti.</title>
        <authorList>
            <person name="Lelwala R.V."/>
            <person name="Korhonen P.K."/>
            <person name="Young N.D."/>
            <person name="Scott J.B."/>
            <person name="Ades P.A."/>
            <person name="Gasser R.B."/>
            <person name="Taylor P.W.J."/>
        </authorList>
    </citation>
    <scope>NUCLEOTIDE SEQUENCE [LARGE SCALE GENOMIC DNA]</scope>
    <source>
        <strain evidence="3">BRIP57314</strain>
    </source>
</reference>
<proteinExistence type="predicted"/>
<keyword evidence="2" id="KW-0732">Signal</keyword>
<evidence type="ECO:0000313" key="3">
    <source>
        <dbReference type="EMBL" id="TKW51521.1"/>
    </source>
</evidence>
<feature type="chain" id="PRO_5020216837" description="Secreted protein" evidence="2">
    <location>
        <begin position="22"/>
        <end position="107"/>
    </location>
</feature>
<accession>A0A4U6X7P1</accession>
<name>A0A4U6X7P1_9PEZI</name>
<comment type="caution">
    <text evidence="3">The sequence shown here is derived from an EMBL/GenBank/DDBJ whole genome shotgun (WGS) entry which is preliminary data.</text>
</comment>
<sequence length="107" mass="11784">MPVRHLFAQGLPLVLVELVDGLEQGRALRHEGALLEQREDVVRQRVGPLVRRHLLEELRLGDAPERVLDLALEVLGQLGNALLAAVAGVVVVLDAVFVDTAWRCVRV</sequence>
<feature type="signal peptide" evidence="2">
    <location>
        <begin position="1"/>
        <end position="21"/>
    </location>
</feature>
<keyword evidence="1" id="KW-1133">Transmembrane helix</keyword>
<evidence type="ECO:0008006" key="5">
    <source>
        <dbReference type="Google" id="ProtNLM"/>
    </source>
</evidence>
<keyword evidence="1" id="KW-0472">Membrane</keyword>
<evidence type="ECO:0000256" key="1">
    <source>
        <dbReference type="SAM" id="Phobius"/>
    </source>
</evidence>
<organism evidence="3 4">
    <name type="scientific">Colletotrichum tanaceti</name>
    <dbReference type="NCBI Taxonomy" id="1306861"/>
    <lineage>
        <taxon>Eukaryota</taxon>
        <taxon>Fungi</taxon>
        <taxon>Dikarya</taxon>
        <taxon>Ascomycota</taxon>
        <taxon>Pezizomycotina</taxon>
        <taxon>Sordariomycetes</taxon>
        <taxon>Hypocreomycetidae</taxon>
        <taxon>Glomerellales</taxon>
        <taxon>Glomerellaceae</taxon>
        <taxon>Colletotrichum</taxon>
        <taxon>Colletotrichum destructivum species complex</taxon>
    </lineage>
</organism>